<feature type="active site" evidence="9">
    <location>
        <position position="276"/>
    </location>
</feature>
<dbReference type="PIRSF" id="PIRSF001348">
    <property type="entry name" value="PEP_carboxykinase_GTP"/>
    <property type="match status" value="1"/>
</dbReference>
<dbReference type="InterPro" id="IPR018091">
    <property type="entry name" value="PEP_carboxykin_GTP_CS"/>
</dbReference>
<comment type="subcellular location">
    <subcellularLocation>
        <location evidence="9">Cytoplasm</location>
    </subcellularLocation>
</comment>
<feature type="binding site" evidence="9">
    <location>
        <begin position="275"/>
        <end position="280"/>
    </location>
    <ligand>
        <name>GTP</name>
        <dbReference type="ChEBI" id="CHEBI:37565"/>
    </ligand>
</feature>
<feature type="binding site" evidence="9">
    <location>
        <begin position="223"/>
        <end position="225"/>
    </location>
    <ligand>
        <name>substrate</name>
    </ligand>
</feature>
<reference evidence="12 13" key="1">
    <citation type="submission" date="2024-03" db="EMBL/GenBank/DDBJ databases">
        <title>Novel species of the genus Variovorax.</title>
        <authorList>
            <person name="Liu Q."/>
            <person name="Xin Y.-H."/>
        </authorList>
    </citation>
    <scope>NUCLEOTIDE SEQUENCE [LARGE SCALE GENOMIC DNA]</scope>
    <source>
        <strain evidence="12 13">KACC 18900</strain>
    </source>
</reference>
<feature type="domain" description="Phosphoenolpyruvate carboxykinase GTP-utilising N-terminal" evidence="11">
    <location>
        <begin position="25"/>
        <end position="244"/>
    </location>
</feature>
<dbReference type="PANTHER" id="PTHR11561">
    <property type="entry name" value="PHOSPHOENOLPYRUVATE CARBOXYKINASE"/>
    <property type="match status" value="1"/>
</dbReference>
<keyword evidence="7 9" id="KW-0464">Manganese</keyword>
<comment type="caution">
    <text evidence="12">The sequence shown here is derived from an EMBL/GenBank/DDBJ whole genome shotgun (WGS) entry which is preliminary data.</text>
</comment>
<dbReference type="CDD" id="cd00819">
    <property type="entry name" value="PEPCK_GTP"/>
    <property type="match status" value="1"/>
</dbReference>
<organism evidence="12 13">
    <name type="scientific">Variovorax rhizosphaerae</name>
    <dbReference type="NCBI Taxonomy" id="1836200"/>
    <lineage>
        <taxon>Bacteria</taxon>
        <taxon>Pseudomonadati</taxon>
        <taxon>Pseudomonadota</taxon>
        <taxon>Betaproteobacteria</taxon>
        <taxon>Burkholderiales</taxon>
        <taxon>Comamonadaceae</taxon>
        <taxon>Variovorax</taxon>
    </lineage>
</organism>
<dbReference type="InterPro" id="IPR035077">
    <property type="entry name" value="PEP_carboxykinase_GTP_C"/>
</dbReference>
<keyword evidence="2 9" id="KW-0312">Gluconeogenesis</keyword>
<feature type="binding site" evidence="9">
    <location>
        <begin position="394"/>
        <end position="396"/>
    </location>
    <ligand>
        <name>substrate</name>
    </ligand>
</feature>
<evidence type="ECO:0000256" key="5">
    <source>
        <dbReference type="ARBA" id="ARBA00022793"/>
    </source>
</evidence>
<keyword evidence="6 9" id="KW-0342">GTP-binding</keyword>
<protein>
    <recommendedName>
        <fullName evidence="9">Phosphoenolpyruvate carboxykinase [GTP]</fullName>
        <shortName evidence="9">PEP carboxykinase</shortName>
        <shortName evidence="9">PEPCK</shortName>
        <ecNumber evidence="9">4.1.1.32</ecNumber>
    </recommendedName>
    <alternativeName>
        <fullName evidence="9">GTP-dependent phosphoenolpyruvate carboxykinase</fullName>
        <shortName evidence="9">GTP-PEPCK</shortName>
    </alternativeName>
</protein>
<dbReference type="Gene3D" id="3.90.228.20">
    <property type="match status" value="1"/>
</dbReference>
<feature type="binding site" evidence="9">
    <location>
        <position position="84"/>
    </location>
    <ligand>
        <name>substrate</name>
    </ligand>
</feature>
<comment type="catalytic activity">
    <reaction evidence="9">
        <text>oxaloacetate + GTP = phosphoenolpyruvate + GDP + CO2</text>
        <dbReference type="Rhea" id="RHEA:10388"/>
        <dbReference type="ChEBI" id="CHEBI:16452"/>
        <dbReference type="ChEBI" id="CHEBI:16526"/>
        <dbReference type="ChEBI" id="CHEBI:37565"/>
        <dbReference type="ChEBI" id="CHEBI:58189"/>
        <dbReference type="ChEBI" id="CHEBI:58702"/>
        <dbReference type="EC" id="4.1.1.32"/>
    </reaction>
</comment>
<dbReference type="InterPro" id="IPR013035">
    <property type="entry name" value="PEP_carboxykinase_C"/>
</dbReference>
<feature type="binding site" evidence="9">
    <location>
        <position position="274"/>
    </location>
    <ligand>
        <name>substrate</name>
    </ligand>
</feature>
<keyword evidence="3 9" id="KW-0479">Metal-binding</keyword>
<dbReference type="Pfam" id="PF00821">
    <property type="entry name" value="PEPCK_GTP"/>
    <property type="match status" value="1"/>
</dbReference>
<evidence type="ECO:0000256" key="6">
    <source>
        <dbReference type="ARBA" id="ARBA00023134"/>
    </source>
</evidence>
<accession>A0ABU8WDZ1</accession>
<evidence type="ECO:0000256" key="7">
    <source>
        <dbReference type="ARBA" id="ARBA00023211"/>
    </source>
</evidence>
<name>A0ABU8WDZ1_9BURK</name>
<evidence type="ECO:0000313" key="13">
    <source>
        <dbReference type="Proteomes" id="UP001385892"/>
    </source>
</evidence>
<comment type="similarity">
    <text evidence="1 9">Belongs to the phosphoenolpyruvate carboxykinase [GTP] family.</text>
</comment>
<feature type="binding site" evidence="9">
    <location>
        <position position="427"/>
    </location>
    <ligand>
        <name>GTP</name>
        <dbReference type="ChEBI" id="CHEBI:37565"/>
    </ligand>
</feature>
<dbReference type="InterPro" id="IPR008210">
    <property type="entry name" value="PEP_carboxykinase_N"/>
</dbReference>
<dbReference type="PANTHER" id="PTHR11561:SF0">
    <property type="entry name" value="PHOSPHOENOLPYRUVATE CARBOXYKINASE [GTP]-RELATED"/>
    <property type="match status" value="1"/>
</dbReference>
<keyword evidence="8 9" id="KW-0456">Lyase</keyword>
<dbReference type="PROSITE" id="PS00505">
    <property type="entry name" value="PEPCK_GTP"/>
    <property type="match status" value="1"/>
</dbReference>
<dbReference type="SUPFAM" id="SSF68923">
    <property type="entry name" value="PEP carboxykinase N-terminal domain"/>
    <property type="match status" value="1"/>
</dbReference>
<evidence type="ECO:0000259" key="10">
    <source>
        <dbReference type="Pfam" id="PF00821"/>
    </source>
</evidence>
<feature type="domain" description="Phosphoenolpyruvate carboxykinase C-terminal P-loop" evidence="10">
    <location>
        <begin position="248"/>
        <end position="613"/>
    </location>
</feature>
<evidence type="ECO:0000256" key="2">
    <source>
        <dbReference type="ARBA" id="ARBA00022432"/>
    </source>
</evidence>
<feature type="binding site" evidence="9">
    <location>
        <begin position="524"/>
        <end position="527"/>
    </location>
    <ligand>
        <name>GTP</name>
        <dbReference type="ChEBI" id="CHEBI:37565"/>
    </ligand>
</feature>
<dbReference type="GO" id="GO:0004613">
    <property type="term" value="F:phosphoenolpyruvate carboxykinase (GTP) activity"/>
    <property type="evidence" value="ECO:0007669"/>
    <property type="project" value="UniProtKB-EC"/>
</dbReference>
<dbReference type="Gene3D" id="2.170.8.10">
    <property type="entry name" value="Phosphoenolpyruvate Carboxykinase, domain 2"/>
    <property type="match status" value="1"/>
</dbReference>
<evidence type="ECO:0000256" key="1">
    <source>
        <dbReference type="ARBA" id="ARBA00005796"/>
    </source>
</evidence>
<keyword evidence="5 9" id="KW-0210">Decarboxylase</keyword>
<sequence>MNAPVMNGLTIQAPAHVKNAKLIAWVADMAALCKPERVYWCDGSTEEYDRLCQQLVDAGTFKKLNPVKRPNSYLASSDPSDVARVEDRTYICSEKKENAGPTNNWMAPAEMRATLQPLFDGCMKGRTMYVVPFSMGPLGSPIAHIGIELSDSPYVAVNMKIMTRMGRAVYDVLGVDGDFVPCVHTVGAPLEAGQKDVAWPCNKTKYIVHYPETREIWSYGSGYGGNALLGKKCFALRIASNMGRDEGWLAEHMLILGVTNPEGKKYHVAAAFPSACGKTNFAMLIPPAGLDGWKVTTIGDDIAWIKPQPDGRLRAINPEAGYFGVAPGTNALTNPNCMTSVGRDTIFTNVALTDDGDVWWEGMGEAPAHAIDWQGKDWTPAIGKETGAKAAHPNARFTVAATNNPALDEAWDDPKGVAIDAFIFGGRRSTTVPLVTEARSWVEGVYMAATMGSETTAAATGQAGVVRRDPFAMLPFMGYNMSDYFQHWLDLGAKLDAAGATLPKIYTTNWFRKGADGKFVWPGYGENMRVLKWMIERIEQKADGQEHVFGVSPRYQDLSWTGLDFSAEQFNTVTSIDKSAWRDELKLHEELFAQLAHHLPKELPATKAAIEERLEA</sequence>
<keyword evidence="9" id="KW-0963">Cytoplasm</keyword>
<comment type="subunit">
    <text evidence="9">Monomer.</text>
</comment>
<dbReference type="EMBL" id="JBBKZT010000001">
    <property type="protein sequence ID" value="MEJ8845150.1"/>
    <property type="molecule type" value="Genomic_DNA"/>
</dbReference>
<gene>
    <name evidence="9" type="primary">pckG</name>
    <name evidence="12" type="ORF">WKW82_00705</name>
</gene>
<dbReference type="Proteomes" id="UP001385892">
    <property type="component" value="Unassembled WGS sequence"/>
</dbReference>
<feature type="binding site" evidence="9">
    <location>
        <position position="252"/>
    </location>
    <ligand>
        <name>Mn(2+)</name>
        <dbReference type="ChEBI" id="CHEBI:29035"/>
    </ligand>
</feature>
<evidence type="ECO:0000256" key="4">
    <source>
        <dbReference type="ARBA" id="ARBA00022741"/>
    </source>
</evidence>
<feature type="binding site" evidence="9">
    <location>
        <position position="232"/>
    </location>
    <ligand>
        <name>Mn(2+)</name>
        <dbReference type="ChEBI" id="CHEBI:29035"/>
    </ligand>
</feature>
<evidence type="ECO:0000259" key="11">
    <source>
        <dbReference type="Pfam" id="PF17297"/>
    </source>
</evidence>
<dbReference type="NCBIfam" id="NF003253">
    <property type="entry name" value="PRK04210.1"/>
    <property type="match status" value="1"/>
</dbReference>
<proteinExistence type="inferred from homology"/>
<evidence type="ECO:0000256" key="3">
    <source>
        <dbReference type="ARBA" id="ARBA00022723"/>
    </source>
</evidence>
<dbReference type="InterPro" id="IPR035078">
    <property type="entry name" value="PEP_carboxykinase_GTP_N"/>
</dbReference>
<feature type="binding site" evidence="9">
    <location>
        <position position="396"/>
    </location>
    <ligand>
        <name>GTP</name>
        <dbReference type="ChEBI" id="CHEBI:37565"/>
    </ligand>
</feature>
<evidence type="ECO:0000256" key="9">
    <source>
        <dbReference type="HAMAP-Rule" id="MF_00452"/>
    </source>
</evidence>
<dbReference type="InterPro" id="IPR008209">
    <property type="entry name" value="PEP_carboxykinase_GTP"/>
</dbReference>
<comment type="function">
    <text evidence="9">Catalyzes the conversion of oxaloacetate (OAA) to phosphoenolpyruvate (PEP), the rate-limiting step in the metabolic pathway that produces glucose from lactate and other precursors derived from the citric acid cycle.</text>
</comment>
<comment type="cofactor">
    <cofactor evidence="9">
        <name>Mn(2+)</name>
        <dbReference type="ChEBI" id="CHEBI:29035"/>
    </cofactor>
    <text evidence="9">Binds 1 Mn(2+) ion per subunit.</text>
</comment>
<dbReference type="Pfam" id="PF17297">
    <property type="entry name" value="PEPCK_N"/>
    <property type="match status" value="1"/>
</dbReference>
<comment type="pathway">
    <text evidence="9">Carbohydrate biosynthesis; gluconeogenesis.</text>
</comment>
<keyword evidence="4 9" id="KW-0547">Nucleotide-binding</keyword>
<dbReference type="HAMAP" id="MF_00452">
    <property type="entry name" value="PEPCK_GTP"/>
    <property type="match status" value="1"/>
</dbReference>
<evidence type="ECO:0000256" key="8">
    <source>
        <dbReference type="ARBA" id="ARBA00023239"/>
    </source>
</evidence>
<feature type="binding site" evidence="9">
    <location>
        <position position="301"/>
    </location>
    <ligand>
        <name>Mn(2+)</name>
        <dbReference type="ChEBI" id="CHEBI:29035"/>
    </ligand>
</feature>
<dbReference type="RefSeq" id="WP_340340336.1">
    <property type="nucleotide sequence ID" value="NZ_JBBKZT010000001.1"/>
</dbReference>
<evidence type="ECO:0000313" key="12">
    <source>
        <dbReference type="EMBL" id="MEJ8845150.1"/>
    </source>
</evidence>
<dbReference type="EC" id="4.1.1.32" evidence="9"/>
<dbReference type="SUPFAM" id="SSF53795">
    <property type="entry name" value="PEP carboxykinase-like"/>
    <property type="match status" value="1"/>
</dbReference>
<dbReference type="Gene3D" id="3.40.449.10">
    <property type="entry name" value="Phosphoenolpyruvate Carboxykinase, domain 1"/>
    <property type="match status" value="1"/>
</dbReference>
<keyword evidence="13" id="KW-1185">Reference proteome</keyword>